<evidence type="ECO:0000313" key="1">
    <source>
        <dbReference type="EMBL" id="PLT30920.1"/>
    </source>
</evidence>
<organism evidence="1 2">
    <name type="scientific">Peribacillus deserti</name>
    <dbReference type="NCBI Taxonomy" id="673318"/>
    <lineage>
        <taxon>Bacteria</taxon>
        <taxon>Bacillati</taxon>
        <taxon>Bacillota</taxon>
        <taxon>Bacilli</taxon>
        <taxon>Bacillales</taxon>
        <taxon>Bacillaceae</taxon>
        <taxon>Peribacillus</taxon>
    </lineage>
</organism>
<reference evidence="1 2" key="1">
    <citation type="submission" date="2017-11" db="EMBL/GenBank/DDBJ databases">
        <title>Comparitive Functional Genomics of Dry Heat Resistant strains isolated from the Viking Spacecraft.</title>
        <authorList>
            <person name="Seuylemezian A."/>
            <person name="Cooper K."/>
            <person name="Vaishampayan P."/>
        </authorList>
    </citation>
    <scope>NUCLEOTIDE SEQUENCE [LARGE SCALE GENOMIC DNA]</scope>
    <source>
        <strain evidence="1 2">V1-29</strain>
    </source>
</reference>
<protein>
    <submittedName>
        <fullName evidence="1">Sulfurtransferase</fullName>
    </submittedName>
</protein>
<dbReference type="InterPro" id="IPR036873">
    <property type="entry name" value="Rhodanese-like_dom_sf"/>
</dbReference>
<dbReference type="OrthoDB" id="2967651at2"/>
<dbReference type="EMBL" id="PGUY01000014">
    <property type="protein sequence ID" value="PLT30920.1"/>
    <property type="molecule type" value="Genomic_DNA"/>
</dbReference>
<dbReference type="AlphaFoldDB" id="A0A2N5M994"/>
<sequence length="120" mass="14099">MLILILLVISLLPILYKRYYPVKGTACIENRIDLKHNDMTVLDIRDYNQRGTHSDEDSINIPYAYLYRYYGEIPYRKLHLIASDKLEYRLGIRFLRAKGFDVSSYMLTKCPCKEVESNGV</sequence>
<gene>
    <name evidence="1" type="ORF">CUU66_05040</name>
</gene>
<proteinExistence type="predicted"/>
<evidence type="ECO:0000313" key="2">
    <source>
        <dbReference type="Proteomes" id="UP000234748"/>
    </source>
</evidence>
<dbReference type="Proteomes" id="UP000234748">
    <property type="component" value="Unassembled WGS sequence"/>
</dbReference>
<keyword evidence="1" id="KW-0808">Transferase</keyword>
<dbReference type="RefSeq" id="WP_101640583.1">
    <property type="nucleotide sequence ID" value="NZ_PGUY01000014.1"/>
</dbReference>
<keyword evidence="2" id="KW-1185">Reference proteome</keyword>
<dbReference type="GO" id="GO:0016740">
    <property type="term" value="F:transferase activity"/>
    <property type="evidence" value="ECO:0007669"/>
    <property type="project" value="UniProtKB-KW"/>
</dbReference>
<name>A0A2N5M994_9BACI</name>
<dbReference type="SUPFAM" id="SSF52821">
    <property type="entry name" value="Rhodanese/Cell cycle control phosphatase"/>
    <property type="match status" value="1"/>
</dbReference>
<accession>A0A2N5M994</accession>
<comment type="caution">
    <text evidence="1">The sequence shown here is derived from an EMBL/GenBank/DDBJ whole genome shotgun (WGS) entry which is preliminary data.</text>
</comment>